<evidence type="ECO:0000313" key="2">
    <source>
        <dbReference type="Proteomes" id="UP001139646"/>
    </source>
</evidence>
<name>A0ABS9X7W1_9GAMM</name>
<gene>
    <name evidence="1" type="ORF">L3081_19305</name>
</gene>
<dbReference type="Proteomes" id="UP001139646">
    <property type="component" value="Unassembled WGS sequence"/>
</dbReference>
<evidence type="ECO:0000313" key="1">
    <source>
        <dbReference type="EMBL" id="MCI2285137.1"/>
    </source>
</evidence>
<proteinExistence type="predicted"/>
<organism evidence="1 2">
    <name type="scientific">Colwellia maritima</name>
    <dbReference type="NCBI Taxonomy" id="2912588"/>
    <lineage>
        <taxon>Bacteria</taxon>
        <taxon>Pseudomonadati</taxon>
        <taxon>Pseudomonadota</taxon>
        <taxon>Gammaproteobacteria</taxon>
        <taxon>Alteromonadales</taxon>
        <taxon>Colwelliaceae</taxon>
        <taxon>Colwellia</taxon>
    </lineage>
</organism>
<reference evidence="1" key="1">
    <citation type="submission" date="2022-01" db="EMBL/GenBank/DDBJ databases">
        <title>Colwellia maritima, isolated from seawater.</title>
        <authorList>
            <person name="Kristyanto S."/>
            <person name="Jung J."/>
            <person name="Jeon C.O."/>
        </authorList>
    </citation>
    <scope>NUCLEOTIDE SEQUENCE</scope>
    <source>
        <strain evidence="1">MSW7</strain>
    </source>
</reference>
<comment type="caution">
    <text evidence="1">The sequence shown here is derived from an EMBL/GenBank/DDBJ whole genome shotgun (WGS) entry which is preliminary data.</text>
</comment>
<keyword evidence="2" id="KW-1185">Reference proteome</keyword>
<dbReference type="RefSeq" id="WP_242287843.1">
    <property type="nucleotide sequence ID" value="NZ_JAKKSL010000004.1"/>
</dbReference>
<sequence>MLGREKQDLQTILDISAKIPPAVLQEDEKLLMFYDNALTLTSNNDDDWD</sequence>
<accession>A0ABS9X7W1</accession>
<protein>
    <submittedName>
        <fullName evidence="1">Uncharacterized protein</fullName>
    </submittedName>
</protein>
<dbReference type="EMBL" id="JAKKSL010000004">
    <property type="protein sequence ID" value="MCI2285137.1"/>
    <property type="molecule type" value="Genomic_DNA"/>
</dbReference>